<dbReference type="RefSeq" id="WP_194453507.1">
    <property type="nucleotide sequence ID" value="NZ_CP063849.1"/>
</dbReference>
<dbReference type="KEGG" id="pfer:IRI77_18495"/>
<gene>
    <name evidence="2" type="ORF">IRI77_18495</name>
</gene>
<protein>
    <submittedName>
        <fullName evidence="2">Transporter</fullName>
    </submittedName>
</protein>
<keyword evidence="3" id="KW-1185">Reference proteome</keyword>
<accession>A0A7S7SPE9</accession>
<reference evidence="2 3" key="1">
    <citation type="submission" date="2020-10" db="EMBL/GenBank/DDBJ databases">
        <title>Complete genome sequence of Paludibaculum fermentans P105T, a facultatively anaerobic acidobacterium capable of dissimilatory Fe(III) reduction.</title>
        <authorList>
            <person name="Dedysh S.N."/>
            <person name="Beletsky A.V."/>
            <person name="Kulichevskaya I.S."/>
            <person name="Mardanov A.V."/>
            <person name="Ravin N.V."/>
        </authorList>
    </citation>
    <scope>NUCLEOTIDE SEQUENCE [LARGE SCALE GENOMIC DNA]</scope>
    <source>
        <strain evidence="2 3">P105</strain>
    </source>
</reference>
<dbReference type="Pfam" id="PF13557">
    <property type="entry name" value="Phenol_MetA_deg"/>
    <property type="match status" value="1"/>
</dbReference>
<dbReference type="AlphaFoldDB" id="A0A7S7SPE9"/>
<feature type="chain" id="PRO_5032620037" evidence="1">
    <location>
        <begin position="21"/>
        <end position="267"/>
    </location>
</feature>
<proteinExistence type="predicted"/>
<name>A0A7S7SPE9_PALFE</name>
<evidence type="ECO:0000256" key="1">
    <source>
        <dbReference type="SAM" id="SignalP"/>
    </source>
</evidence>
<dbReference type="Proteomes" id="UP000593892">
    <property type="component" value="Chromosome"/>
</dbReference>
<evidence type="ECO:0000313" key="3">
    <source>
        <dbReference type="Proteomes" id="UP000593892"/>
    </source>
</evidence>
<sequence>MRILFTVILTLFSFQQLSQAQENYEIQVYGSETMPPHKTMLEFHTNFTVQGTKTVTDGMRPTNHAWHETLELTHGFNDWFETGFYVFMTNSRGYGWQWVGDHIRPRVRVPPSWNWPVGVSLSTEVGYQRAVYAGDTWNMEIRPIVDKELGHWYMSFNPTVDRAFHGPGVASGVVFSPNFKASYAITKKINFGGEYYGSLGPLHSFAPLREQEHQIFPTLDIDFGPDWEFNFGVGLGFTGSTDHMIMKMIIGRRFGSLSWKHHSRESH</sequence>
<dbReference type="InterPro" id="IPR025737">
    <property type="entry name" value="FApF"/>
</dbReference>
<feature type="signal peptide" evidence="1">
    <location>
        <begin position="1"/>
        <end position="20"/>
    </location>
</feature>
<keyword evidence="1" id="KW-0732">Signal</keyword>
<organism evidence="2 3">
    <name type="scientific">Paludibaculum fermentans</name>
    <dbReference type="NCBI Taxonomy" id="1473598"/>
    <lineage>
        <taxon>Bacteria</taxon>
        <taxon>Pseudomonadati</taxon>
        <taxon>Acidobacteriota</taxon>
        <taxon>Terriglobia</taxon>
        <taxon>Bryobacterales</taxon>
        <taxon>Bryobacteraceae</taxon>
        <taxon>Paludibaculum</taxon>
    </lineage>
</organism>
<evidence type="ECO:0000313" key="2">
    <source>
        <dbReference type="EMBL" id="QOY91853.1"/>
    </source>
</evidence>
<dbReference type="EMBL" id="CP063849">
    <property type="protein sequence ID" value="QOY91853.1"/>
    <property type="molecule type" value="Genomic_DNA"/>
</dbReference>